<evidence type="ECO:0000259" key="1">
    <source>
        <dbReference type="Pfam" id="PF14910"/>
    </source>
</evidence>
<dbReference type="Proteomes" id="UP000326759">
    <property type="component" value="Unassembled WGS sequence"/>
</dbReference>
<sequence length="168" mass="19860">MEWKFGKEVFNYTDIDFVKEVKFQPLNNEDGDETPSVFSQLLKIFVWDIFTLLERQTSKASLLESLNLPSFPCTCSYELSVLILHLVEWRHKYYKQKSFWSVVNSKLLILLKLKNNVSIYNELQQTASGLSFPPPVFKDVKFYVVWRIFTSVAKLFQYDNFGFIRSNE</sequence>
<dbReference type="EMBL" id="SEYY01013466">
    <property type="protein sequence ID" value="KAB7500597.1"/>
    <property type="molecule type" value="Genomic_DNA"/>
</dbReference>
<feature type="domain" description="Protein MMS22-like N-terminal" evidence="1">
    <location>
        <begin position="36"/>
        <end position="165"/>
    </location>
</feature>
<dbReference type="OrthoDB" id="8193282at2759"/>
<reference evidence="2 3" key="1">
    <citation type="journal article" date="2019" name="PLoS Biol.">
        <title>Sex chromosomes control vertical transmission of feminizing Wolbachia symbionts in an isopod.</title>
        <authorList>
            <person name="Becking T."/>
            <person name="Chebbi M.A."/>
            <person name="Giraud I."/>
            <person name="Moumen B."/>
            <person name="Laverre T."/>
            <person name="Caubet Y."/>
            <person name="Peccoud J."/>
            <person name="Gilbert C."/>
            <person name="Cordaux R."/>
        </authorList>
    </citation>
    <scope>NUCLEOTIDE SEQUENCE [LARGE SCALE GENOMIC DNA]</scope>
    <source>
        <strain evidence="2">ANa2</strain>
        <tissue evidence="2">Whole body excluding digestive tract and cuticle</tissue>
    </source>
</reference>
<keyword evidence="3" id="KW-1185">Reference proteome</keyword>
<protein>
    <recommendedName>
        <fullName evidence="1">Protein MMS22-like N-terminal domain-containing protein</fullName>
    </recommendedName>
</protein>
<feature type="non-terminal residue" evidence="2">
    <location>
        <position position="168"/>
    </location>
</feature>
<dbReference type="Pfam" id="PF14910">
    <property type="entry name" value="MMS22L_N"/>
    <property type="match status" value="1"/>
</dbReference>
<proteinExistence type="predicted"/>
<gene>
    <name evidence="2" type="ORF">Anas_02137</name>
</gene>
<dbReference type="InterPro" id="IPR029425">
    <property type="entry name" value="MMS22L_N"/>
</dbReference>
<name>A0A5N5T373_9CRUS</name>
<evidence type="ECO:0000313" key="3">
    <source>
        <dbReference type="Proteomes" id="UP000326759"/>
    </source>
</evidence>
<organism evidence="2 3">
    <name type="scientific">Armadillidium nasatum</name>
    <dbReference type="NCBI Taxonomy" id="96803"/>
    <lineage>
        <taxon>Eukaryota</taxon>
        <taxon>Metazoa</taxon>
        <taxon>Ecdysozoa</taxon>
        <taxon>Arthropoda</taxon>
        <taxon>Crustacea</taxon>
        <taxon>Multicrustacea</taxon>
        <taxon>Malacostraca</taxon>
        <taxon>Eumalacostraca</taxon>
        <taxon>Peracarida</taxon>
        <taxon>Isopoda</taxon>
        <taxon>Oniscidea</taxon>
        <taxon>Crinocheta</taxon>
        <taxon>Armadillidiidae</taxon>
        <taxon>Armadillidium</taxon>
    </lineage>
</organism>
<dbReference type="AlphaFoldDB" id="A0A5N5T373"/>
<comment type="caution">
    <text evidence="2">The sequence shown here is derived from an EMBL/GenBank/DDBJ whole genome shotgun (WGS) entry which is preliminary data.</text>
</comment>
<evidence type="ECO:0000313" key="2">
    <source>
        <dbReference type="EMBL" id="KAB7500597.1"/>
    </source>
</evidence>
<accession>A0A5N5T373</accession>